<gene>
    <name evidence="2" type="ORF">QE367_002204</name>
</gene>
<sequence>MTDQLTSPPLLLVPGHWLGGWAWDDVLAHLSPADARTKALTLPGLDGDDPAHATRTLEDQVDAILETLDSLGASPADPAVVVAHSGANGPVSIVVDRHPELVRRIVWVDSGPMASGSAFAPGLPETVSELPLPPFDELGQQASLAGLDADHLDRFRDRAMAEPAPVVREPVRLTNDARHAVPTTLVCCSISGAQVIRMAESGHPMFAEVTRLRHVDVVDLPTGHWPMWSRPRELADIIRAEVARGR</sequence>
<dbReference type="InterPro" id="IPR052897">
    <property type="entry name" value="Sec-Metab_Biosynth_Hydrolase"/>
</dbReference>
<accession>A0ABU1I2R4</accession>
<reference evidence="2 3" key="1">
    <citation type="submission" date="2023-08" db="EMBL/GenBank/DDBJ databases">
        <title>Functional and genomic diversity of the sorghum phyllosphere microbiome.</title>
        <authorList>
            <person name="Shade A."/>
        </authorList>
    </citation>
    <scope>NUCLEOTIDE SEQUENCE [LARGE SCALE GENOMIC DNA]</scope>
    <source>
        <strain evidence="2 3">SORGH_AS_0919</strain>
    </source>
</reference>
<dbReference type="Proteomes" id="UP001260188">
    <property type="component" value="Unassembled WGS sequence"/>
</dbReference>
<feature type="domain" description="AB hydrolase-1" evidence="1">
    <location>
        <begin position="10"/>
        <end position="236"/>
    </location>
</feature>
<protein>
    <submittedName>
        <fullName evidence="2">Pimeloyl-ACP methyl ester carboxylesterase</fullName>
    </submittedName>
</protein>
<name>A0ABU1I2R4_9MICO</name>
<evidence type="ECO:0000259" key="1">
    <source>
        <dbReference type="Pfam" id="PF12697"/>
    </source>
</evidence>
<comment type="caution">
    <text evidence="2">The sequence shown here is derived from an EMBL/GenBank/DDBJ whole genome shotgun (WGS) entry which is preliminary data.</text>
</comment>
<dbReference type="InterPro" id="IPR000073">
    <property type="entry name" value="AB_hydrolase_1"/>
</dbReference>
<dbReference type="SUPFAM" id="SSF53474">
    <property type="entry name" value="alpha/beta-Hydrolases"/>
    <property type="match status" value="1"/>
</dbReference>
<evidence type="ECO:0000313" key="3">
    <source>
        <dbReference type="Proteomes" id="UP001260188"/>
    </source>
</evidence>
<dbReference type="PANTHER" id="PTHR37017:SF11">
    <property type="entry name" value="ESTERASE_LIPASE_THIOESTERASE DOMAIN-CONTAINING PROTEIN"/>
    <property type="match status" value="1"/>
</dbReference>
<dbReference type="PANTHER" id="PTHR37017">
    <property type="entry name" value="AB HYDROLASE-1 DOMAIN-CONTAINING PROTEIN-RELATED"/>
    <property type="match status" value="1"/>
</dbReference>
<evidence type="ECO:0000313" key="2">
    <source>
        <dbReference type="EMBL" id="MDR6168000.1"/>
    </source>
</evidence>
<dbReference type="RefSeq" id="WP_064955264.1">
    <property type="nucleotide sequence ID" value="NZ_CP018134.1"/>
</dbReference>
<dbReference type="Pfam" id="PF12697">
    <property type="entry name" value="Abhydrolase_6"/>
    <property type="match status" value="1"/>
</dbReference>
<keyword evidence="3" id="KW-1185">Reference proteome</keyword>
<organism evidence="2 3">
    <name type="scientific">Microbacterium paludicola</name>
    <dbReference type="NCBI Taxonomy" id="300019"/>
    <lineage>
        <taxon>Bacteria</taxon>
        <taxon>Bacillati</taxon>
        <taxon>Actinomycetota</taxon>
        <taxon>Actinomycetes</taxon>
        <taxon>Micrococcales</taxon>
        <taxon>Microbacteriaceae</taxon>
        <taxon>Microbacterium</taxon>
    </lineage>
</organism>
<dbReference type="InterPro" id="IPR029058">
    <property type="entry name" value="AB_hydrolase_fold"/>
</dbReference>
<dbReference type="EMBL" id="JAVIZA010000001">
    <property type="protein sequence ID" value="MDR6168000.1"/>
    <property type="molecule type" value="Genomic_DNA"/>
</dbReference>
<proteinExistence type="predicted"/>
<dbReference type="Gene3D" id="3.40.50.1820">
    <property type="entry name" value="alpha/beta hydrolase"/>
    <property type="match status" value="1"/>
</dbReference>